<feature type="compositionally biased region" description="Low complexity" evidence="2">
    <location>
        <begin position="46"/>
        <end position="60"/>
    </location>
</feature>
<dbReference type="EMBL" id="JAULSW010000001">
    <property type="protein sequence ID" value="KAK3393768.1"/>
    <property type="molecule type" value="Genomic_DNA"/>
</dbReference>
<feature type="region of interest" description="Disordered" evidence="2">
    <location>
        <begin position="29"/>
        <end position="77"/>
    </location>
</feature>
<dbReference type="AlphaFoldDB" id="A0AAE0P5E9"/>
<proteinExistence type="predicted"/>
<evidence type="ECO:0000256" key="2">
    <source>
        <dbReference type="SAM" id="MobiDB-lite"/>
    </source>
</evidence>
<comment type="caution">
    <text evidence="3">The sequence shown here is derived from an EMBL/GenBank/DDBJ whole genome shotgun (WGS) entry which is preliminary data.</text>
</comment>
<keyword evidence="4" id="KW-1185">Reference proteome</keyword>
<reference evidence="3" key="2">
    <citation type="submission" date="2023-06" db="EMBL/GenBank/DDBJ databases">
        <authorList>
            <consortium name="Lawrence Berkeley National Laboratory"/>
            <person name="Haridas S."/>
            <person name="Hensen N."/>
            <person name="Bonometti L."/>
            <person name="Westerberg I."/>
            <person name="Brannstrom I.O."/>
            <person name="Guillou S."/>
            <person name="Cros-Aarteil S."/>
            <person name="Calhoun S."/>
            <person name="Kuo A."/>
            <person name="Mondo S."/>
            <person name="Pangilinan J."/>
            <person name="Riley R."/>
            <person name="LaButti K."/>
            <person name="Andreopoulos B."/>
            <person name="Lipzen A."/>
            <person name="Chen C."/>
            <person name="Yanf M."/>
            <person name="Daum C."/>
            <person name="Ng V."/>
            <person name="Clum A."/>
            <person name="Steindorff A."/>
            <person name="Ohm R."/>
            <person name="Martin F."/>
            <person name="Silar P."/>
            <person name="Natvig D."/>
            <person name="Lalanne C."/>
            <person name="Gautier V."/>
            <person name="Ament-velasquez S.L."/>
            <person name="Kruys A."/>
            <person name="Hutchinson M.I."/>
            <person name="Powell A.J."/>
            <person name="Barry K."/>
            <person name="Miller A.N."/>
            <person name="Grigoriev I.V."/>
            <person name="Debuchy R."/>
            <person name="Gladieux P."/>
            <person name="Thoren M.H."/>
            <person name="Johannesson H."/>
        </authorList>
    </citation>
    <scope>NUCLEOTIDE SEQUENCE</scope>
    <source>
        <strain evidence="3">CBS 232.78</strain>
    </source>
</reference>
<organism evidence="3 4">
    <name type="scientific">Podospora didyma</name>
    <dbReference type="NCBI Taxonomy" id="330526"/>
    <lineage>
        <taxon>Eukaryota</taxon>
        <taxon>Fungi</taxon>
        <taxon>Dikarya</taxon>
        <taxon>Ascomycota</taxon>
        <taxon>Pezizomycotina</taxon>
        <taxon>Sordariomycetes</taxon>
        <taxon>Sordariomycetidae</taxon>
        <taxon>Sordariales</taxon>
        <taxon>Podosporaceae</taxon>
        <taxon>Podospora</taxon>
    </lineage>
</organism>
<keyword evidence="1" id="KW-0175">Coiled coil</keyword>
<gene>
    <name evidence="3" type="ORF">B0H63DRAFT_27607</name>
</gene>
<protein>
    <submittedName>
        <fullName evidence="3">Uncharacterized protein</fullName>
    </submittedName>
</protein>
<feature type="coiled-coil region" evidence="1">
    <location>
        <begin position="199"/>
        <end position="229"/>
    </location>
</feature>
<evidence type="ECO:0000313" key="3">
    <source>
        <dbReference type="EMBL" id="KAK3393768.1"/>
    </source>
</evidence>
<reference evidence="3" key="1">
    <citation type="journal article" date="2023" name="Mol. Phylogenet. Evol.">
        <title>Genome-scale phylogeny and comparative genomics of the fungal order Sordariales.</title>
        <authorList>
            <person name="Hensen N."/>
            <person name="Bonometti L."/>
            <person name="Westerberg I."/>
            <person name="Brannstrom I.O."/>
            <person name="Guillou S."/>
            <person name="Cros-Aarteil S."/>
            <person name="Calhoun S."/>
            <person name="Haridas S."/>
            <person name="Kuo A."/>
            <person name="Mondo S."/>
            <person name="Pangilinan J."/>
            <person name="Riley R."/>
            <person name="LaButti K."/>
            <person name="Andreopoulos B."/>
            <person name="Lipzen A."/>
            <person name="Chen C."/>
            <person name="Yan M."/>
            <person name="Daum C."/>
            <person name="Ng V."/>
            <person name="Clum A."/>
            <person name="Steindorff A."/>
            <person name="Ohm R.A."/>
            <person name="Martin F."/>
            <person name="Silar P."/>
            <person name="Natvig D.O."/>
            <person name="Lalanne C."/>
            <person name="Gautier V."/>
            <person name="Ament-Velasquez S.L."/>
            <person name="Kruys A."/>
            <person name="Hutchinson M.I."/>
            <person name="Powell A.J."/>
            <person name="Barry K."/>
            <person name="Miller A.N."/>
            <person name="Grigoriev I.V."/>
            <person name="Debuchy R."/>
            <person name="Gladieux P."/>
            <person name="Hiltunen Thoren M."/>
            <person name="Johannesson H."/>
        </authorList>
    </citation>
    <scope>NUCLEOTIDE SEQUENCE</scope>
    <source>
        <strain evidence="3">CBS 232.78</strain>
    </source>
</reference>
<name>A0AAE0P5E9_9PEZI</name>
<dbReference type="Proteomes" id="UP001285441">
    <property type="component" value="Unassembled WGS sequence"/>
</dbReference>
<sequence>MDLRGYGLPIHPGYAPYPRERYRSEELDVWNPYKPPFPPPEYRDMSPSTSRGPSPSSSSSTDDRSVKAKLAQFSPKPQNPGIDLALRNLSQEVVSSLKMYQSLVLGFDAQTELISDWADGSTLDTVWRNKIKDKFRDKRERERFEGVAGRIANCKKYLKESIRSGLSIKATSDTQYKVEQQIRTAKKALIYCECIIDLSQRAANERRACRDLVRELEELKDLLNQRKNSWICKISLLSRSQDMPPRD</sequence>
<accession>A0AAE0P5E9</accession>
<evidence type="ECO:0000256" key="1">
    <source>
        <dbReference type="SAM" id="Coils"/>
    </source>
</evidence>
<evidence type="ECO:0000313" key="4">
    <source>
        <dbReference type="Proteomes" id="UP001285441"/>
    </source>
</evidence>